<reference evidence="1" key="1">
    <citation type="submission" date="2022-05" db="EMBL/GenBank/DDBJ databases">
        <authorList>
            <person name="Okamura Y."/>
        </authorList>
    </citation>
    <scope>NUCLEOTIDE SEQUENCE</scope>
</reference>
<dbReference type="EMBL" id="CALOZG010000013">
    <property type="protein sequence ID" value="CAH4031258.1"/>
    <property type="molecule type" value="Genomic_DNA"/>
</dbReference>
<gene>
    <name evidence="1" type="ORF">PIBRA_LOCUS7803</name>
</gene>
<organism evidence="1 2">
    <name type="scientific">Pieris brassicae</name>
    <name type="common">White butterfly</name>
    <name type="synonym">Large white butterfly</name>
    <dbReference type="NCBI Taxonomy" id="7116"/>
    <lineage>
        <taxon>Eukaryota</taxon>
        <taxon>Metazoa</taxon>
        <taxon>Ecdysozoa</taxon>
        <taxon>Arthropoda</taxon>
        <taxon>Hexapoda</taxon>
        <taxon>Insecta</taxon>
        <taxon>Pterygota</taxon>
        <taxon>Neoptera</taxon>
        <taxon>Endopterygota</taxon>
        <taxon>Lepidoptera</taxon>
        <taxon>Glossata</taxon>
        <taxon>Ditrysia</taxon>
        <taxon>Papilionoidea</taxon>
        <taxon>Pieridae</taxon>
        <taxon>Pierinae</taxon>
        <taxon>Pieris</taxon>
    </lineage>
</organism>
<accession>A0A9P0TGW9</accession>
<evidence type="ECO:0000313" key="1">
    <source>
        <dbReference type="EMBL" id="CAH4031258.1"/>
    </source>
</evidence>
<proteinExistence type="predicted"/>
<name>A0A9P0TGW9_PIEBR</name>
<comment type="caution">
    <text evidence="1">The sequence shown here is derived from an EMBL/GenBank/DDBJ whole genome shotgun (WGS) entry which is preliminary data.</text>
</comment>
<dbReference type="AlphaFoldDB" id="A0A9P0TGW9"/>
<protein>
    <submittedName>
        <fullName evidence="1">Uncharacterized protein</fullName>
    </submittedName>
</protein>
<keyword evidence="2" id="KW-1185">Reference proteome</keyword>
<dbReference type="Proteomes" id="UP001152562">
    <property type="component" value="Unassembled WGS sequence"/>
</dbReference>
<evidence type="ECO:0000313" key="2">
    <source>
        <dbReference type="Proteomes" id="UP001152562"/>
    </source>
</evidence>
<sequence length="112" mass="12860">MYGTLESSSNGGDIIPLNFRGKIRNKLTATQFNTDFTSIRTLHSNIDIETDKPALLFLTETKILLSSVEHLHYPDYCFDHNFKRPAGVCVYIREDINFHRLSHLEESDLSTL</sequence>